<evidence type="ECO:0000313" key="2">
    <source>
        <dbReference type="EMBL" id="KAL0821223.1"/>
    </source>
</evidence>
<protein>
    <submittedName>
        <fullName evidence="2">Uncharacterized protein</fullName>
    </submittedName>
</protein>
<comment type="caution">
    <text evidence="2">The sequence shown here is derived from an EMBL/GenBank/DDBJ whole genome shotgun (WGS) entry which is preliminary data.</text>
</comment>
<sequence>MRKWSTSDSVSPDIVMGQIWLQDDTTQVEIIELDSDDAEIPSTEKQDYNFGQYWQYVDKDRFSMPEPEIYQANRKAREKRRMMQNLNDSHNDNSPENFENEYAEVVNDIVYSSFYGSTDNSYDTKKNRHPNCFTIINKPFNSDSSSDDIEFINRDTDTSDHVNGDMPYDGEIITFDQDVDSSKRTIWIYSFRNKRLLSENDFELVNIPSQDSASSTSCSLDNFCEEPNVSKNTRRVASPIPATYVPRLNLSNATTLPTVTEITETARSKRDEIPKSANSPNRHKSNNWLDEKITMNGFHVDKQDTSSNTNIINWMSLSPRERRRRFRNTKISPTYPSKLPVLIEVPSTEPKPDDSLSEVSSQMIQTTAEINIVGEKPKKVETASPISNLQTSGKRDEVIVTKVNGNVCERGDFDKKSLHKPQITIRSGRPRSAVITEPIEKLDSNNWIHEDKRLKAHSWVHGYEQQKVADTSGSEIQELEYTSSDRNTSNACASNRLWARHMTLLKPVAWSEFLPIATSVPSLQLSVESDSAKQSCLKRLVNCFRCFK</sequence>
<feature type="region of interest" description="Disordered" evidence="1">
    <location>
        <begin position="267"/>
        <end position="286"/>
    </location>
</feature>
<dbReference type="AlphaFoldDB" id="A0ABD0SN02"/>
<dbReference type="Proteomes" id="UP001549921">
    <property type="component" value="Unassembled WGS sequence"/>
</dbReference>
<evidence type="ECO:0000256" key="1">
    <source>
        <dbReference type="SAM" id="MobiDB-lite"/>
    </source>
</evidence>
<evidence type="ECO:0000313" key="3">
    <source>
        <dbReference type="Proteomes" id="UP001549921"/>
    </source>
</evidence>
<gene>
    <name evidence="2" type="ORF">ABMA28_005830</name>
</gene>
<accession>A0ABD0SN02</accession>
<reference evidence="2 3" key="1">
    <citation type="submission" date="2024-06" db="EMBL/GenBank/DDBJ databases">
        <title>A chromosome-level genome assembly of beet webworm, Loxostege sticticalis.</title>
        <authorList>
            <person name="Zhang Y."/>
        </authorList>
    </citation>
    <scope>NUCLEOTIDE SEQUENCE [LARGE SCALE GENOMIC DNA]</scope>
    <source>
        <strain evidence="2">AQ028</strain>
        <tissue evidence="2">Male pupae</tissue>
    </source>
</reference>
<name>A0ABD0SN02_LOXSC</name>
<organism evidence="2 3">
    <name type="scientific">Loxostege sticticalis</name>
    <name type="common">Beet webworm moth</name>
    <dbReference type="NCBI Taxonomy" id="481309"/>
    <lineage>
        <taxon>Eukaryota</taxon>
        <taxon>Metazoa</taxon>
        <taxon>Ecdysozoa</taxon>
        <taxon>Arthropoda</taxon>
        <taxon>Hexapoda</taxon>
        <taxon>Insecta</taxon>
        <taxon>Pterygota</taxon>
        <taxon>Neoptera</taxon>
        <taxon>Endopterygota</taxon>
        <taxon>Lepidoptera</taxon>
        <taxon>Glossata</taxon>
        <taxon>Ditrysia</taxon>
        <taxon>Pyraloidea</taxon>
        <taxon>Crambidae</taxon>
        <taxon>Pyraustinae</taxon>
        <taxon>Loxostege</taxon>
    </lineage>
</organism>
<dbReference type="EMBL" id="JBEDNZ010000018">
    <property type="protein sequence ID" value="KAL0821223.1"/>
    <property type="molecule type" value="Genomic_DNA"/>
</dbReference>
<proteinExistence type="predicted"/>